<keyword evidence="1" id="KW-1133">Transmembrane helix</keyword>
<organism evidence="3 4">
    <name type="scientific">Haliscomenobacter hydrossis (strain ATCC 27775 / DSM 1100 / LMG 10767 / O)</name>
    <dbReference type="NCBI Taxonomy" id="760192"/>
    <lineage>
        <taxon>Bacteria</taxon>
        <taxon>Pseudomonadati</taxon>
        <taxon>Bacteroidota</taxon>
        <taxon>Saprospiria</taxon>
        <taxon>Saprospirales</taxon>
        <taxon>Haliscomenobacteraceae</taxon>
        <taxon>Haliscomenobacter</taxon>
    </lineage>
</organism>
<dbReference type="GO" id="GO:0016787">
    <property type="term" value="F:hydrolase activity"/>
    <property type="evidence" value="ECO:0007669"/>
    <property type="project" value="UniProtKB-KW"/>
</dbReference>
<reference key="2">
    <citation type="submission" date="2011-04" db="EMBL/GenBank/DDBJ databases">
        <title>Complete sequence of chromosome of Haliscomenobacter hydrossis DSM 1100.</title>
        <authorList>
            <consortium name="US DOE Joint Genome Institute (JGI-PGF)"/>
            <person name="Lucas S."/>
            <person name="Han J."/>
            <person name="Lapidus A."/>
            <person name="Bruce D."/>
            <person name="Goodwin L."/>
            <person name="Pitluck S."/>
            <person name="Peters L."/>
            <person name="Kyrpides N."/>
            <person name="Mavromatis K."/>
            <person name="Ivanova N."/>
            <person name="Ovchinnikova G."/>
            <person name="Pagani I."/>
            <person name="Daligault H."/>
            <person name="Detter J.C."/>
            <person name="Han C."/>
            <person name="Land M."/>
            <person name="Hauser L."/>
            <person name="Markowitz V."/>
            <person name="Cheng J.-F."/>
            <person name="Hugenholtz P."/>
            <person name="Woyke T."/>
            <person name="Wu D."/>
            <person name="Verbarg S."/>
            <person name="Frueling A."/>
            <person name="Brambilla E."/>
            <person name="Klenk H.-P."/>
            <person name="Eisen J.A."/>
        </authorList>
    </citation>
    <scope>NUCLEOTIDE SEQUENCE</scope>
    <source>
        <strain>DSM 1100</strain>
    </source>
</reference>
<evidence type="ECO:0000259" key="2">
    <source>
        <dbReference type="Pfam" id="PF12146"/>
    </source>
</evidence>
<keyword evidence="1" id="KW-0472">Membrane</keyword>
<sequence>MSVSIPSTTRHQHPNTLAEKVSIQCADGVNLAAILCTSTQPHAALMLSGGTGFKKEFYLPMAHFLAEHGFATVVYDYRGTCESAPNDMRNCDYSYLDYGQQDMPAVLNFLDDRFPALPKLIFGHSVGGQKVGLMPNLHKVKGLVCYATSVGYLPYMPWSYRLKSYYFFYLFAPISIALWGYVAAKRFKIMEDLPGRIVKQWRAWCAQPDHYFDPKFYGKSVPRGSYAQMPFPIHVFWASDDPISNTRSVPGFWKHVKSEAGLSFQVLRPEDWNAKKIDHYGLFRVQFKDSLWREVLSALQRML</sequence>
<dbReference type="AlphaFoldDB" id="F4KVK2"/>
<dbReference type="Proteomes" id="UP000008461">
    <property type="component" value="Chromosome"/>
</dbReference>
<feature type="transmembrane region" description="Helical" evidence="1">
    <location>
        <begin position="166"/>
        <end position="184"/>
    </location>
</feature>
<dbReference type="Pfam" id="PF12146">
    <property type="entry name" value="Hydrolase_4"/>
    <property type="match status" value="1"/>
</dbReference>
<keyword evidence="3" id="KW-0378">Hydrolase</keyword>
<dbReference type="InterPro" id="IPR029058">
    <property type="entry name" value="AB_hydrolase_fold"/>
</dbReference>
<dbReference type="InterPro" id="IPR022742">
    <property type="entry name" value="Hydrolase_4"/>
</dbReference>
<keyword evidence="4" id="KW-1185">Reference proteome</keyword>
<dbReference type="HOGENOM" id="CLU_058232_0_0_10"/>
<gene>
    <name evidence="3" type="ordered locus">Halhy_3459</name>
</gene>
<dbReference type="EMBL" id="CP002691">
    <property type="protein sequence ID" value="AEE51315.1"/>
    <property type="molecule type" value="Genomic_DNA"/>
</dbReference>
<dbReference type="InterPro" id="IPR017208">
    <property type="entry name" value="UCP037442_abhydr"/>
</dbReference>
<reference evidence="3 4" key="1">
    <citation type="journal article" date="2011" name="Stand. Genomic Sci.">
        <title>Complete genome sequence of Haliscomenobacter hydrossis type strain (O).</title>
        <authorList>
            <consortium name="US DOE Joint Genome Institute (JGI-PGF)"/>
            <person name="Daligault H."/>
            <person name="Lapidus A."/>
            <person name="Zeytun A."/>
            <person name="Nolan M."/>
            <person name="Lucas S."/>
            <person name="Del Rio T.G."/>
            <person name="Tice H."/>
            <person name="Cheng J.F."/>
            <person name="Tapia R."/>
            <person name="Han C."/>
            <person name="Goodwin L."/>
            <person name="Pitluck S."/>
            <person name="Liolios K."/>
            <person name="Pagani I."/>
            <person name="Ivanova N."/>
            <person name="Huntemann M."/>
            <person name="Mavromatis K."/>
            <person name="Mikhailova N."/>
            <person name="Pati A."/>
            <person name="Chen A."/>
            <person name="Palaniappan K."/>
            <person name="Land M."/>
            <person name="Hauser L."/>
            <person name="Brambilla E.M."/>
            <person name="Rohde M."/>
            <person name="Verbarg S."/>
            <person name="Goker M."/>
            <person name="Bristow J."/>
            <person name="Eisen J.A."/>
            <person name="Markowitz V."/>
            <person name="Hugenholtz P."/>
            <person name="Kyrpides N.C."/>
            <person name="Klenk H.P."/>
            <person name="Woyke T."/>
        </authorList>
    </citation>
    <scope>NUCLEOTIDE SEQUENCE [LARGE SCALE GENOMIC DNA]</scope>
    <source>
        <strain evidence="4">ATCC 27775 / DSM 1100 / LMG 10767 / O</strain>
    </source>
</reference>
<proteinExistence type="predicted"/>
<evidence type="ECO:0000313" key="4">
    <source>
        <dbReference type="Proteomes" id="UP000008461"/>
    </source>
</evidence>
<dbReference type="Gene3D" id="3.40.50.1820">
    <property type="entry name" value="alpha/beta hydrolase"/>
    <property type="match status" value="1"/>
</dbReference>
<dbReference type="KEGG" id="hhy:Halhy_3459"/>
<dbReference type="RefSeq" id="WP_013765855.1">
    <property type="nucleotide sequence ID" value="NC_015510.1"/>
</dbReference>
<protein>
    <submittedName>
        <fullName evidence="3">Alpha/beta hydrolase-like protein</fullName>
    </submittedName>
</protein>
<dbReference type="OrthoDB" id="9785076at2"/>
<dbReference type="STRING" id="760192.Halhy_3459"/>
<dbReference type="SUPFAM" id="SSF53474">
    <property type="entry name" value="alpha/beta-Hydrolases"/>
    <property type="match status" value="1"/>
</dbReference>
<dbReference type="eggNOG" id="COG4757">
    <property type="taxonomic scope" value="Bacteria"/>
</dbReference>
<feature type="domain" description="Serine aminopeptidase S33" evidence="2">
    <location>
        <begin position="40"/>
        <end position="162"/>
    </location>
</feature>
<keyword evidence="1" id="KW-0812">Transmembrane</keyword>
<evidence type="ECO:0000313" key="3">
    <source>
        <dbReference type="EMBL" id="AEE51315.1"/>
    </source>
</evidence>
<accession>F4KVK2</accession>
<dbReference type="PIRSF" id="PIRSF037442">
    <property type="entry name" value="UCP037442_abhydr"/>
    <property type="match status" value="1"/>
</dbReference>
<evidence type="ECO:0000256" key="1">
    <source>
        <dbReference type="SAM" id="Phobius"/>
    </source>
</evidence>
<name>F4KVK2_HALH1</name>